<organism evidence="2 3">
    <name type="scientific">Perilla frutescens var. hirtella</name>
    <name type="common">Perilla citriodora</name>
    <name type="synonym">Perilla setoyensis</name>
    <dbReference type="NCBI Taxonomy" id="608512"/>
    <lineage>
        <taxon>Eukaryota</taxon>
        <taxon>Viridiplantae</taxon>
        <taxon>Streptophyta</taxon>
        <taxon>Embryophyta</taxon>
        <taxon>Tracheophyta</taxon>
        <taxon>Spermatophyta</taxon>
        <taxon>Magnoliopsida</taxon>
        <taxon>eudicotyledons</taxon>
        <taxon>Gunneridae</taxon>
        <taxon>Pentapetalae</taxon>
        <taxon>asterids</taxon>
        <taxon>lamiids</taxon>
        <taxon>Lamiales</taxon>
        <taxon>Lamiaceae</taxon>
        <taxon>Nepetoideae</taxon>
        <taxon>Elsholtzieae</taxon>
        <taxon>Perilla</taxon>
    </lineage>
</organism>
<keyword evidence="1" id="KW-0812">Transmembrane</keyword>
<dbReference type="AlphaFoldDB" id="A0AAD4P684"/>
<feature type="transmembrane region" description="Helical" evidence="1">
    <location>
        <begin position="166"/>
        <end position="186"/>
    </location>
</feature>
<dbReference type="Proteomes" id="UP001190926">
    <property type="component" value="Unassembled WGS sequence"/>
</dbReference>
<name>A0AAD4P684_PERFH</name>
<protein>
    <submittedName>
        <fullName evidence="2">Uncharacterized protein</fullName>
    </submittedName>
</protein>
<dbReference type="PANTHER" id="PTHR34064">
    <property type="entry name" value="OS04G0672300 PROTEIN"/>
    <property type="match status" value="1"/>
</dbReference>
<dbReference type="PANTHER" id="PTHR34064:SF5">
    <property type="entry name" value="PROTEIN, PUTATIVE-RELATED"/>
    <property type="match status" value="1"/>
</dbReference>
<gene>
    <name evidence="2" type="ORF">C2S53_013934</name>
</gene>
<sequence>MAVNFTEESQNAHSVVVVLPDGGTIDPQYESVPTVGIVEVPDQLKKDTCLNTETKTYLMMDRVDNCAPCNSNVDIEKGTVEIPILSEESIGCLKSDDSLARALQKVIWLQLSGIFMQMFMHQSADLPKVSSKDRFVAERAYDTTTNRSRKYKRSPSFNASFNSRRVLLLFSVVSSMGTIILIYLTLRVKQISEGPVVEFSCTMFLAANELWASYMLETSNVPVS</sequence>
<dbReference type="EMBL" id="SDAM02000124">
    <property type="protein sequence ID" value="KAH6828443.1"/>
    <property type="molecule type" value="Genomic_DNA"/>
</dbReference>
<keyword evidence="3" id="KW-1185">Reference proteome</keyword>
<keyword evidence="1" id="KW-1133">Transmembrane helix</keyword>
<evidence type="ECO:0000313" key="2">
    <source>
        <dbReference type="EMBL" id="KAH6828443.1"/>
    </source>
</evidence>
<evidence type="ECO:0000256" key="1">
    <source>
        <dbReference type="SAM" id="Phobius"/>
    </source>
</evidence>
<reference evidence="2 3" key="1">
    <citation type="journal article" date="2021" name="Nat. Commun.">
        <title>Incipient diploidization of the medicinal plant Perilla within 10,000 years.</title>
        <authorList>
            <person name="Zhang Y."/>
            <person name="Shen Q."/>
            <person name="Leng L."/>
            <person name="Zhang D."/>
            <person name="Chen S."/>
            <person name="Shi Y."/>
            <person name="Ning Z."/>
            <person name="Chen S."/>
        </authorList>
    </citation>
    <scope>NUCLEOTIDE SEQUENCE [LARGE SCALE GENOMIC DNA]</scope>
    <source>
        <strain evidence="3">cv. PC099</strain>
    </source>
</reference>
<accession>A0AAD4P684</accession>
<comment type="caution">
    <text evidence="2">The sequence shown here is derived from an EMBL/GenBank/DDBJ whole genome shotgun (WGS) entry which is preliminary data.</text>
</comment>
<keyword evidence="1" id="KW-0472">Membrane</keyword>
<proteinExistence type="predicted"/>
<evidence type="ECO:0000313" key="3">
    <source>
        <dbReference type="Proteomes" id="UP001190926"/>
    </source>
</evidence>